<evidence type="ECO:0000313" key="1">
    <source>
        <dbReference type="EMBL" id="MEZ8091603.1"/>
    </source>
</evidence>
<reference evidence="1 2" key="1">
    <citation type="submission" date="2024-06" db="EMBL/GenBank/DDBJ databases">
        <authorList>
            <person name="Steensen K."/>
            <person name="Seneca J."/>
            <person name="Bartlau N."/>
            <person name="Yu A.X."/>
            <person name="Polz M.F."/>
        </authorList>
    </citation>
    <scope>NUCLEOTIDE SEQUENCE [LARGE SCALE GENOMIC DNA]</scope>
    <source>
        <strain evidence="1 2">5S240</strain>
    </source>
</reference>
<dbReference type="Proteomes" id="UP001569177">
    <property type="component" value="Unassembled WGS sequence"/>
</dbReference>
<keyword evidence="2" id="KW-1185">Reference proteome</keyword>
<dbReference type="EMBL" id="JBGOOJ010000017">
    <property type="protein sequence ID" value="MEZ8091603.1"/>
    <property type="molecule type" value="Genomic_DNA"/>
</dbReference>
<proteinExistence type="predicted"/>
<protein>
    <recommendedName>
        <fullName evidence="3">Nucleoid-associated protein</fullName>
    </recommendedName>
</protein>
<accession>A0ABV4LL10</accession>
<gene>
    <name evidence="1" type="ORF">ACED24_16200</name>
</gene>
<comment type="caution">
    <text evidence="1">The sequence shown here is derived from an EMBL/GenBank/DDBJ whole genome shotgun (WGS) entry which is preliminary data.</text>
</comment>
<name>A0ABV4LL10_9VIBR</name>
<dbReference type="RefSeq" id="WP_017056091.1">
    <property type="nucleotide sequence ID" value="NZ_JBGONX010000021.1"/>
</dbReference>
<sequence>MSEDIVVSTTESETPQENPIETLRIYDLEHGVGYKKSDIDLSQNADLLSFLIKLSQETMNSNSSRAYTFNEEAYVESELSSLLGDPDLHSTNIADHLYEAEEKSRFKTSDGSFIIAKLKTDQRHCYLLTKLDFKKYFEEKTYKLKSGLPEDKAILKSCLVNINQDESFQDAIYLTDKNGAISFFWHTDFLDATPQRNNETNTKEVFDLVGRLLRSKVKKVSEADYFGLKDCVNSYFNTKEVFNFDEFIDETIDAYTPLTEGFTVEDFVSNLREAKNTREFDGSFEIDKTYIKKKIKETITVNAGVTLIIQGSTNDIIYEVTHNDKDYIMIENNSPRGRFNRKELD</sequence>
<evidence type="ECO:0008006" key="3">
    <source>
        <dbReference type="Google" id="ProtNLM"/>
    </source>
</evidence>
<evidence type="ECO:0000313" key="2">
    <source>
        <dbReference type="Proteomes" id="UP001569177"/>
    </source>
</evidence>
<organism evidence="1 2">
    <name type="scientific">Vibrio kanaloae</name>
    <dbReference type="NCBI Taxonomy" id="170673"/>
    <lineage>
        <taxon>Bacteria</taxon>
        <taxon>Pseudomonadati</taxon>
        <taxon>Pseudomonadota</taxon>
        <taxon>Gammaproteobacteria</taxon>
        <taxon>Vibrionales</taxon>
        <taxon>Vibrionaceae</taxon>
        <taxon>Vibrio</taxon>
    </lineage>
</organism>